<dbReference type="EMBL" id="JACHFD010000001">
    <property type="protein sequence ID" value="MBB5350012.1"/>
    <property type="molecule type" value="Genomic_DNA"/>
</dbReference>
<dbReference type="RefSeq" id="WP_184014972.1">
    <property type="nucleotide sequence ID" value="NZ_JACHFD010000001.1"/>
</dbReference>
<organism evidence="1 2">
    <name type="scientific">Haloferula luteola</name>
    <dbReference type="NCBI Taxonomy" id="595692"/>
    <lineage>
        <taxon>Bacteria</taxon>
        <taxon>Pseudomonadati</taxon>
        <taxon>Verrucomicrobiota</taxon>
        <taxon>Verrucomicrobiia</taxon>
        <taxon>Verrucomicrobiales</taxon>
        <taxon>Verrucomicrobiaceae</taxon>
        <taxon>Haloferula</taxon>
    </lineage>
</organism>
<name>A0A840UW51_9BACT</name>
<gene>
    <name evidence="1" type="ORF">HNR46_000233</name>
</gene>
<proteinExistence type="predicted"/>
<comment type="caution">
    <text evidence="1">The sequence shown here is derived from an EMBL/GenBank/DDBJ whole genome shotgun (WGS) entry which is preliminary data.</text>
</comment>
<dbReference type="Proteomes" id="UP000557717">
    <property type="component" value="Unassembled WGS sequence"/>
</dbReference>
<accession>A0A840UW51</accession>
<dbReference type="AlphaFoldDB" id="A0A840UW51"/>
<evidence type="ECO:0000313" key="1">
    <source>
        <dbReference type="EMBL" id="MBB5350012.1"/>
    </source>
</evidence>
<keyword evidence="2" id="KW-1185">Reference proteome</keyword>
<sequence>MPQSSPEPSSTRQVERIREILVGRQLNQVEHRLARLEATLRPMPLEAEPSSALAQEVTATLAQLKDEFDAERLRQMEETRRLAHQIQTVARQRREISDEARQAVVDELRPGFERWQEGFMHYLEIRENRLRHEVARSLQSLRDESPQWSPEIRDALGRLAGAACDLCEALQPPDPS</sequence>
<evidence type="ECO:0000313" key="2">
    <source>
        <dbReference type="Proteomes" id="UP000557717"/>
    </source>
</evidence>
<reference evidence="1 2" key="1">
    <citation type="submission" date="2020-08" db="EMBL/GenBank/DDBJ databases">
        <title>Genomic Encyclopedia of Type Strains, Phase IV (KMG-IV): sequencing the most valuable type-strain genomes for metagenomic binning, comparative biology and taxonomic classification.</title>
        <authorList>
            <person name="Goeker M."/>
        </authorList>
    </citation>
    <scope>NUCLEOTIDE SEQUENCE [LARGE SCALE GENOMIC DNA]</scope>
    <source>
        <strain evidence="1 2">YC6886</strain>
    </source>
</reference>
<protein>
    <submittedName>
        <fullName evidence="1">Uncharacterized protein</fullName>
    </submittedName>
</protein>